<dbReference type="Proteomes" id="UP000007305">
    <property type="component" value="Chromosome 7"/>
</dbReference>
<organism evidence="2 3">
    <name type="scientific">Zea mays</name>
    <name type="common">Maize</name>
    <dbReference type="NCBI Taxonomy" id="4577"/>
    <lineage>
        <taxon>Eukaryota</taxon>
        <taxon>Viridiplantae</taxon>
        <taxon>Streptophyta</taxon>
        <taxon>Embryophyta</taxon>
        <taxon>Tracheophyta</taxon>
        <taxon>Spermatophyta</taxon>
        <taxon>Magnoliopsida</taxon>
        <taxon>Liliopsida</taxon>
        <taxon>Poales</taxon>
        <taxon>Poaceae</taxon>
        <taxon>PACMAD clade</taxon>
        <taxon>Panicoideae</taxon>
        <taxon>Andropogonodae</taxon>
        <taxon>Andropogoneae</taxon>
        <taxon>Tripsacinae</taxon>
        <taxon>Zea</taxon>
    </lineage>
</organism>
<feature type="region of interest" description="Disordered" evidence="1">
    <location>
        <begin position="93"/>
        <end position="136"/>
    </location>
</feature>
<reference evidence="2" key="3">
    <citation type="submission" date="2021-05" db="UniProtKB">
        <authorList>
            <consortium name="EnsemblPlants"/>
        </authorList>
    </citation>
    <scope>IDENTIFICATION</scope>
    <source>
        <strain evidence="2">cv. B73</strain>
    </source>
</reference>
<keyword evidence="3" id="KW-1185">Reference proteome</keyword>
<sequence length="136" mass="14417">MITFLDLSKRLARRGHAVTFVSTPRNAAKLQGSIPLELAAHLCIVRLDLPGVDGLPEGAESTADVLPKKVGLLQKAFDGLAAPFERLAIGAVLPPARRPRSRGSSTGSSSTSLRTGSGQLLNSIRPDQGQRTVHRC</sequence>
<name>A0A804Q8P5_MAIZE</name>
<gene>
    <name evidence="2" type="primary">LOC109940837</name>
</gene>
<dbReference type="EnsemblPlants" id="Zm00001eb302820_T001">
    <property type="protein sequence ID" value="Zm00001eb302820_P001"/>
    <property type="gene ID" value="Zm00001eb302820"/>
</dbReference>
<dbReference type="AlphaFoldDB" id="A0A804Q8P5"/>
<reference evidence="2" key="2">
    <citation type="submission" date="2019-07" db="EMBL/GenBank/DDBJ databases">
        <authorList>
            <person name="Seetharam A."/>
            <person name="Woodhouse M."/>
            <person name="Cannon E."/>
        </authorList>
    </citation>
    <scope>NUCLEOTIDE SEQUENCE [LARGE SCALE GENOMIC DNA]</scope>
    <source>
        <strain evidence="2">cv. B73</strain>
    </source>
</reference>
<dbReference type="InParanoid" id="A0A804Q8P5"/>
<feature type="compositionally biased region" description="Low complexity" evidence="1">
    <location>
        <begin position="102"/>
        <end position="118"/>
    </location>
</feature>
<dbReference type="SUPFAM" id="SSF53756">
    <property type="entry name" value="UDP-Glycosyltransferase/glycogen phosphorylase"/>
    <property type="match status" value="1"/>
</dbReference>
<proteinExistence type="predicted"/>
<evidence type="ECO:0000313" key="3">
    <source>
        <dbReference type="Proteomes" id="UP000007305"/>
    </source>
</evidence>
<evidence type="ECO:0000256" key="1">
    <source>
        <dbReference type="SAM" id="MobiDB-lite"/>
    </source>
</evidence>
<accession>A0A804Q8P5</accession>
<protein>
    <submittedName>
        <fullName evidence="2">Uncharacterized protein</fullName>
    </submittedName>
</protein>
<evidence type="ECO:0000313" key="2">
    <source>
        <dbReference type="EnsemblPlants" id="Zm00001eb302820_P001"/>
    </source>
</evidence>
<reference evidence="3" key="1">
    <citation type="submission" date="2015-12" db="EMBL/GenBank/DDBJ databases">
        <title>Update maize B73 reference genome by single molecule sequencing technologies.</title>
        <authorList>
            <consortium name="Maize Genome Sequencing Project"/>
            <person name="Ware D."/>
        </authorList>
    </citation>
    <scope>NUCLEOTIDE SEQUENCE [LARGE SCALE GENOMIC DNA]</scope>
    <source>
        <strain evidence="3">cv. B73</strain>
    </source>
</reference>
<dbReference type="Gramene" id="Zm00001eb302820_T001">
    <property type="protein sequence ID" value="Zm00001eb302820_P001"/>
    <property type="gene ID" value="Zm00001eb302820"/>
</dbReference>
<dbReference type="Gene3D" id="3.40.50.2000">
    <property type="entry name" value="Glycogen Phosphorylase B"/>
    <property type="match status" value="1"/>
</dbReference>